<keyword evidence="4" id="KW-1185">Reference proteome</keyword>
<dbReference type="Gene3D" id="1.10.720.30">
    <property type="entry name" value="SAP domain"/>
    <property type="match status" value="1"/>
</dbReference>
<proteinExistence type="predicted"/>
<dbReference type="PROSITE" id="PS50800">
    <property type="entry name" value="SAP"/>
    <property type="match status" value="1"/>
</dbReference>
<name>A0AAE3VQR2_9HYPH</name>
<gene>
    <name evidence="3" type="ORF">J2S73_002859</name>
</gene>
<feature type="region of interest" description="Disordered" evidence="1">
    <location>
        <begin position="45"/>
        <end position="113"/>
    </location>
</feature>
<dbReference type="InterPro" id="IPR003034">
    <property type="entry name" value="SAP_dom"/>
</dbReference>
<evidence type="ECO:0000313" key="4">
    <source>
        <dbReference type="Proteomes" id="UP001229244"/>
    </source>
</evidence>
<organism evidence="3 4">
    <name type="scientific">Amorphus orientalis</name>
    <dbReference type="NCBI Taxonomy" id="649198"/>
    <lineage>
        <taxon>Bacteria</taxon>
        <taxon>Pseudomonadati</taxon>
        <taxon>Pseudomonadota</taxon>
        <taxon>Alphaproteobacteria</taxon>
        <taxon>Hyphomicrobiales</taxon>
        <taxon>Amorphaceae</taxon>
        <taxon>Amorphus</taxon>
    </lineage>
</organism>
<dbReference type="EMBL" id="JAUSUL010000002">
    <property type="protein sequence ID" value="MDQ0316402.1"/>
    <property type="molecule type" value="Genomic_DNA"/>
</dbReference>
<dbReference type="InterPro" id="IPR036361">
    <property type="entry name" value="SAP_dom_sf"/>
</dbReference>
<evidence type="ECO:0000313" key="3">
    <source>
        <dbReference type="EMBL" id="MDQ0316402.1"/>
    </source>
</evidence>
<accession>A0AAE3VQR2</accession>
<feature type="domain" description="SAP" evidence="2">
    <location>
        <begin position="119"/>
        <end position="153"/>
    </location>
</feature>
<evidence type="ECO:0000259" key="2">
    <source>
        <dbReference type="PROSITE" id="PS50800"/>
    </source>
</evidence>
<dbReference type="SMART" id="SM00513">
    <property type="entry name" value="SAP"/>
    <property type="match status" value="1"/>
</dbReference>
<sequence length="155" mass="16706">MKREFSHNLKHPMEKTKAVVTVVRSDGKEFVIQRALVAEHVNRGFRTKELSDMPSEGELKKAVGYREPKKKPEDGPEGLPDTHAAKSDLPDTHASVDQGEGAGDASGDTKGDAFAAGDLKAMTVPQLKALAQKLDLSTSGKKADLIKRINASKSD</sequence>
<reference evidence="3" key="1">
    <citation type="submission" date="2023-07" db="EMBL/GenBank/DDBJ databases">
        <title>Genomic Encyclopedia of Type Strains, Phase IV (KMG-IV): sequencing the most valuable type-strain genomes for metagenomic binning, comparative biology and taxonomic classification.</title>
        <authorList>
            <person name="Goeker M."/>
        </authorList>
    </citation>
    <scope>NUCLEOTIDE SEQUENCE</scope>
    <source>
        <strain evidence="3">DSM 21202</strain>
    </source>
</reference>
<protein>
    <recommendedName>
        <fullName evidence="2">SAP domain-containing protein</fullName>
    </recommendedName>
</protein>
<feature type="compositionally biased region" description="Basic and acidic residues" evidence="1">
    <location>
        <begin position="45"/>
        <end position="74"/>
    </location>
</feature>
<dbReference type="SUPFAM" id="SSF68906">
    <property type="entry name" value="SAP domain"/>
    <property type="match status" value="1"/>
</dbReference>
<comment type="caution">
    <text evidence="3">The sequence shown here is derived from an EMBL/GenBank/DDBJ whole genome shotgun (WGS) entry which is preliminary data.</text>
</comment>
<dbReference type="RefSeq" id="WP_306886222.1">
    <property type="nucleotide sequence ID" value="NZ_JAUSUL010000002.1"/>
</dbReference>
<evidence type="ECO:0000256" key="1">
    <source>
        <dbReference type="SAM" id="MobiDB-lite"/>
    </source>
</evidence>
<dbReference type="Pfam" id="PF02037">
    <property type="entry name" value="SAP"/>
    <property type="match status" value="1"/>
</dbReference>
<dbReference type="Proteomes" id="UP001229244">
    <property type="component" value="Unassembled WGS sequence"/>
</dbReference>
<dbReference type="AlphaFoldDB" id="A0AAE3VQR2"/>